<feature type="compositionally biased region" description="Polar residues" evidence="1">
    <location>
        <begin position="87"/>
        <end position="99"/>
    </location>
</feature>
<sequence length="434" mass="45525">MVAQNLQAGAVNQPGQATTPTTTSTTTPTTTPTTTSTTTSTSAGQQGSGSSATSTSVANPTTGTNPETIPLESGNSSTNALNTSSTPGGNFSSPDTQSHPPAGNPPANNANNNTSTSLVPAQKHLSSGPAAGIAIGCFIAGIALAALLFLLFAKSRRGKKWREGPALGGAAHGNHSSDYIAVEKGAMVTDYSLPQPAEDRAIISDLSKLRTKIDSHVQSYYRPDTGVGDISARKLAAALGPNTPIPAETLAGWLGEPKFRVPALRFFLAWTILSRAQLGSEVDKTLLPPALASLSKALVPVKANNSSQYTFYSRWRQLTALLSGTAFDHISEHDPRDENIQRAVSVADLVLKAYARDPADPERVTNLTEIIKRGARFGFLLFSQPGLFSLDWKGQGAGDDFVAFPGLSKLTDDNGVPLSHPVVFADRDVVKYTG</sequence>
<organism evidence="3 4">
    <name type="scientific">Trichodelitschia bisporula</name>
    <dbReference type="NCBI Taxonomy" id="703511"/>
    <lineage>
        <taxon>Eukaryota</taxon>
        <taxon>Fungi</taxon>
        <taxon>Dikarya</taxon>
        <taxon>Ascomycota</taxon>
        <taxon>Pezizomycotina</taxon>
        <taxon>Dothideomycetes</taxon>
        <taxon>Dothideomycetes incertae sedis</taxon>
        <taxon>Phaeotrichales</taxon>
        <taxon>Phaeotrichaceae</taxon>
        <taxon>Trichodelitschia</taxon>
    </lineage>
</organism>
<feature type="compositionally biased region" description="Polar residues" evidence="1">
    <location>
        <begin position="57"/>
        <end position="67"/>
    </location>
</feature>
<dbReference type="OrthoDB" id="5421765at2759"/>
<keyword evidence="2" id="KW-1133">Transmembrane helix</keyword>
<name>A0A6G1I493_9PEZI</name>
<feature type="transmembrane region" description="Helical" evidence="2">
    <location>
        <begin position="130"/>
        <end position="152"/>
    </location>
</feature>
<proteinExistence type="predicted"/>
<reference evidence="3" key="1">
    <citation type="journal article" date="2020" name="Stud. Mycol.">
        <title>101 Dothideomycetes genomes: a test case for predicting lifestyles and emergence of pathogens.</title>
        <authorList>
            <person name="Haridas S."/>
            <person name="Albert R."/>
            <person name="Binder M."/>
            <person name="Bloem J."/>
            <person name="Labutti K."/>
            <person name="Salamov A."/>
            <person name="Andreopoulos B."/>
            <person name="Baker S."/>
            <person name="Barry K."/>
            <person name="Bills G."/>
            <person name="Bluhm B."/>
            <person name="Cannon C."/>
            <person name="Castanera R."/>
            <person name="Culley D."/>
            <person name="Daum C."/>
            <person name="Ezra D."/>
            <person name="Gonzalez J."/>
            <person name="Henrissat B."/>
            <person name="Kuo A."/>
            <person name="Liang C."/>
            <person name="Lipzen A."/>
            <person name="Lutzoni F."/>
            <person name="Magnuson J."/>
            <person name="Mondo S."/>
            <person name="Nolan M."/>
            <person name="Ohm R."/>
            <person name="Pangilinan J."/>
            <person name="Park H.-J."/>
            <person name="Ramirez L."/>
            <person name="Alfaro M."/>
            <person name="Sun H."/>
            <person name="Tritt A."/>
            <person name="Yoshinaga Y."/>
            <person name="Zwiers L.-H."/>
            <person name="Turgeon B."/>
            <person name="Goodwin S."/>
            <person name="Spatafora J."/>
            <person name="Crous P."/>
            <person name="Grigoriev I."/>
        </authorList>
    </citation>
    <scope>NUCLEOTIDE SEQUENCE</scope>
    <source>
        <strain evidence="3">CBS 262.69</strain>
    </source>
</reference>
<keyword evidence="2" id="KW-0472">Membrane</keyword>
<dbReference type="Proteomes" id="UP000799640">
    <property type="component" value="Unassembled WGS sequence"/>
</dbReference>
<feature type="region of interest" description="Disordered" evidence="1">
    <location>
        <begin position="1"/>
        <end position="120"/>
    </location>
</feature>
<dbReference type="AlphaFoldDB" id="A0A6G1I493"/>
<evidence type="ECO:0000256" key="1">
    <source>
        <dbReference type="SAM" id="MobiDB-lite"/>
    </source>
</evidence>
<evidence type="ECO:0000313" key="3">
    <source>
        <dbReference type="EMBL" id="KAF2403092.1"/>
    </source>
</evidence>
<dbReference type="EMBL" id="ML996690">
    <property type="protein sequence ID" value="KAF2403092.1"/>
    <property type="molecule type" value="Genomic_DNA"/>
</dbReference>
<keyword evidence="4" id="KW-1185">Reference proteome</keyword>
<protein>
    <submittedName>
        <fullName evidence="3">Uncharacterized protein</fullName>
    </submittedName>
</protein>
<accession>A0A6G1I493</accession>
<feature type="compositionally biased region" description="Low complexity" evidence="1">
    <location>
        <begin position="13"/>
        <end position="56"/>
    </location>
</feature>
<evidence type="ECO:0000256" key="2">
    <source>
        <dbReference type="SAM" id="Phobius"/>
    </source>
</evidence>
<feature type="compositionally biased region" description="Low complexity" evidence="1">
    <location>
        <begin position="73"/>
        <end position="86"/>
    </location>
</feature>
<gene>
    <name evidence="3" type="ORF">EJ06DRAFT_319468</name>
</gene>
<keyword evidence="2" id="KW-0812">Transmembrane</keyword>
<evidence type="ECO:0000313" key="4">
    <source>
        <dbReference type="Proteomes" id="UP000799640"/>
    </source>
</evidence>